<proteinExistence type="predicted"/>
<reference evidence="2" key="1">
    <citation type="submission" date="2022-05" db="EMBL/GenBank/DDBJ databases">
        <authorList>
            <person name="Oliphant S.A."/>
            <person name="Watson-Haigh N.S."/>
            <person name="Sumby K.M."/>
            <person name="Gardner J.M."/>
            <person name="Jiranek V."/>
        </authorList>
    </citation>
    <scope>NUCLEOTIDE SEQUENCE</scope>
    <source>
        <strain evidence="2">KI11_C11</strain>
    </source>
</reference>
<feature type="transmembrane region" description="Helical" evidence="1">
    <location>
        <begin position="53"/>
        <end position="75"/>
    </location>
</feature>
<dbReference type="InterPro" id="IPR021560">
    <property type="entry name" value="DUF3021"/>
</dbReference>
<evidence type="ECO:0000256" key="1">
    <source>
        <dbReference type="SAM" id="Phobius"/>
    </source>
</evidence>
<keyword evidence="1" id="KW-0472">Membrane</keyword>
<evidence type="ECO:0000313" key="2">
    <source>
        <dbReference type="EMBL" id="USS87732.1"/>
    </source>
</evidence>
<feature type="transmembrane region" description="Helical" evidence="1">
    <location>
        <begin position="113"/>
        <end position="131"/>
    </location>
</feature>
<evidence type="ECO:0000313" key="3">
    <source>
        <dbReference type="Proteomes" id="UP001057025"/>
    </source>
</evidence>
<organism evidence="2 3">
    <name type="scientific">Fructilactobacillus hinvesii</name>
    <dbReference type="NCBI Taxonomy" id="2940300"/>
    <lineage>
        <taxon>Bacteria</taxon>
        <taxon>Bacillati</taxon>
        <taxon>Bacillota</taxon>
        <taxon>Bacilli</taxon>
        <taxon>Lactobacillales</taxon>
        <taxon>Lactobacillaceae</taxon>
        <taxon>Fructilactobacillus</taxon>
    </lineage>
</organism>
<name>A0ABY5BRP9_9LACO</name>
<keyword evidence="1" id="KW-0812">Transmembrane</keyword>
<gene>
    <name evidence="2" type="ORF">M3M39_06405</name>
</gene>
<accession>A0ABY5BRP9</accession>
<keyword evidence="3" id="KW-1185">Reference proteome</keyword>
<feature type="transmembrane region" description="Helical" evidence="1">
    <location>
        <begin position="87"/>
        <end position="107"/>
    </location>
</feature>
<feature type="transmembrane region" description="Helical" evidence="1">
    <location>
        <begin position="5"/>
        <end position="27"/>
    </location>
</feature>
<dbReference type="EMBL" id="CP097118">
    <property type="protein sequence ID" value="USS87732.1"/>
    <property type="molecule type" value="Genomic_DNA"/>
</dbReference>
<sequence>MMRRIWNYTVSGATGGLFIGFWLAMLFSKLDGVTRMFPSSPAFVSHFGSELNAMAVTGVMWMTMGIVFSLSRLIFKVERWSITKRTVLHFIVTYVLFSLLAIVSEWFPLNWIYFTNFTLIFIVIYVVIWNIEMKRARRMVAEINQKLAQK</sequence>
<dbReference type="Pfam" id="PF11457">
    <property type="entry name" value="DUF3021"/>
    <property type="match status" value="1"/>
</dbReference>
<keyword evidence="1" id="KW-1133">Transmembrane helix</keyword>
<protein>
    <submittedName>
        <fullName evidence="2">DUF3021 domain-containing protein</fullName>
    </submittedName>
</protein>
<dbReference type="Proteomes" id="UP001057025">
    <property type="component" value="Chromosome"/>
</dbReference>
<dbReference type="RefSeq" id="WP_252797022.1">
    <property type="nucleotide sequence ID" value="NZ_CP097118.1"/>
</dbReference>